<sequence length="39" mass="4573">MKAPRNQKRRGLSYKTLMFADASQLNMKVVVYQHVMGKF</sequence>
<protein>
    <submittedName>
        <fullName evidence="1">Uncharacterized protein</fullName>
    </submittedName>
</protein>
<name>A0A1W1HJ58_9BACT</name>
<evidence type="ECO:0000313" key="1">
    <source>
        <dbReference type="EMBL" id="SLM32509.1"/>
    </source>
</evidence>
<organism evidence="1 2">
    <name type="scientific">Desulfamplus magnetovallimortis</name>
    <dbReference type="NCBI Taxonomy" id="1246637"/>
    <lineage>
        <taxon>Bacteria</taxon>
        <taxon>Pseudomonadati</taxon>
        <taxon>Thermodesulfobacteriota</taxon>
        <taxon>Desulfobacteria</taxon>
        <taxon>Desulfobacterales</taxon>
        <taxon>Desulfobacteraceae</taxon>
        <taxon>Desulfamplus</taxon>
    </lineage>
</organism>
<dbReference type="EMBL" id="FWEV01000320">
    <property type="protein sequence ID" value="SLM32509.1"/>
    <property type="molecule type" value="Genomic_DNA"/>
</dbReference>
<dbReference type="STRING" id="1246637.MTBBW1_750030"/>
<reference evidence="1 2" key="1">
    <citation type="submission" date="2017-03" db="EMBL/GenBank/DDBJ databases">
        <authorList>
            <person name="Afonso C.L."/>
            <person name="Miller P.J."/>
            <person name="Scott M.A."/>
            <person name="Spackman E."/>
            <person name="Goraichik I."/>
            <person name="Dimitrov K.M."/>
            <person name="Suarez D.L."/>
            <person name="Swayne D.E."/>
        </authorList>
    </citation>
    <scope>NUCLEOTIDE SEQUENCE [LARGE SCALE GENOMIC DNA]</scope>
    <source>
        <strain evidence="1">PRJEB14757</strain>
    </source>
</reference>
<gene>
    <name evidence="1" type="ORF">MTBBW1_750030</name>
</gene>
<evidence type="ECO:0000313" key="2">
    <source>
        <dbReference type="Proteomes" id="UP000191931"/>
    </source>
</evidence>
<dbReference type="AlphaFoldDB" id="A0A1W1HJ58"/>
<keyword evidence="2" id="KW-1185">Reference proteome</keyword>
<dbReference type="Proteomes" id="UP000191931">
    <property type="component" value="Unassembled WGS sequence"/>
</dbReference>
<proteinExistence type="predicted"/>
<accession>A0A1W1HJ58</accession>